<evidence type="ECO:0000256" key="3">
    <source>
        <dbReference type="ARBA" id="ARBA00022597"/>
    </source>
</evidence>
<dbReference type="PANTHER" id="PTHR48021:SF48">
    <property type="entry name" value="MAJOR FACILITATOR SUPERFAMILY (MFS) PROFILE DOMAIN-CONTAINING PROTEIN"/>
    <property type="match status" value="1"/>
</dbReference>
<keyword evidence="4 7" id="KW-0812">Transmembrane</keyword>
<evidence type="ECO:0000256" key="6">
    <source>
        <dbReference type="ARBA" id="ARBA00023136"/>
    </source>
</evidence>
<name>A0A438FY38_VITVI</name>
<comment type="similarity">
    <text evidence="2">Belongs to the major facilitator superfamily. Sugar transporter (TC 2.A.1.1) family.</text>
</comment>
<organism evidence="8 9">
    <name type="scientific">Vitis vinifera</name>
    <name type="common">Grape</name>
    <dbReference type="NCBI Taxonomy" id="29760"/>
    <lineage>
        <taxon>Eukaryota</taxon>
        <taxon>Viridiplantae</taxon>
        <taxon>Streptophyta</taxon>
        <taxon>Embryophyta</taxon>
        <taxon>Tracheophyta</taxon>
        <taxon>Spermatophyta</taxon>
        <taxon>Magnoliopsida</taxon>
        <taxon>eudicotyledons</taxon>
        <taxon>Gunneridae</taxon>
        <taxon>Pentapetalae</taxon>
        <taxon>rosids</taxon>
        <taxon>Vitales</taxon>
        <taxon>Vitaceae</taxon>
        <taxon>Viteae</taxon>
        <taxon>Vitis</taxon>
    </lineage>
</organism>
<evidence type="ECO:0000256" key="5">
    <source>
        <dbReference type="ARBA" id="ARBA00022989"/>
    </source>
</evidence>
<keyword evidence="5 7" id="KW-1133">Transmembrane helix</keyword>
<accession>A0A438FY38</accession>
<dbReference type="Gene3D" id="1.20.1250.20">
    <property type="entry name" value="MFS general substrate transporter like domains"/>
    <property type="match status" value="1"/>
</dbReference>
<keyword evidence="6 7" id="KW-0472">Membrane</keyword>
<dbReference type="InterPro" id="IPR036259">
    <property type="entry name" value="MFS_trans_sf"/>
</dbReference>
<dbReference type="InterPro" id="IPR050549">
    <property type="entry name" value="MFS_Trehalose_Transporter"/>
</dbReference>
<protein>
    <submittedName>
        <fullName evidence="8">Sugar transporter ERD6-like 17</fullName>
    </submittedName>
</protein>
<feature type="transmembrane region" description="Helical" evidence="7">
    <location>
        <begin position="104"/>
        <end position="126"/>
    </location>
</feature>
<dbReference type="Pfam" id="PF00083">
    <property type="entry name" value="Sugar_tr"/>
    <property type="match status" value="1"/>
</dbReference>
<evidence type="ECO:0000313" key="9">
    <source>
        <dbReference type="Proteomes" id="UP000288805"/>
    </source>
</evidence>
<dbReference type="SUPFAM" id="SSF103473">
    <property type="entry name" value="MFS general substrate transporter"/>
    <property type="match status" value="1"/>
</dbReference>
<proteinExistence type="inferred from homology"/>
<gene>
    <name evidence="8" type="primary">SFP1</name>
    <name evidence="8" type="ORF">CK203_065541</name>
</gene>
<comment type="caution">
    <text evidence="8">The sequence shown here is derived from an EMBL/GenBank/DDBJ whole genome shotgun (WGS) entry which is preliminary data.</text>
</comment>
<evidence type="ECO:0000256" key="4">
    <source>
        <dbReference type="ARBA" id="ARBA00022692"/>
    </source>
</evidence>
<evidence type="ECO:0000256" key="7">
    <source>
        <dbReference type="SAM" id="Phobius"/>
    </source>
</evidence>
<dbReference type="PANTHER" id="PTHR48021">
    <property type="match status" value="1"/>
</dbReference>
<dbReference type="AlphaFoldDB" id="A0A438FY38"/>
<dbReference type="GO" id="GO:0022857">
    <property type="term" value="F:transmembrane transporter activity"/>
    <property type="evidence" value="ECO:0007669"/>
    <property type="project" value="InterPro"/>
</dbReference>
<evidence type="ECO:0000256" key="1">
    <source>
        <dbReference type="ARBA" id="ARBA00004370"/>
    </source>
</evidence>
<evidence type="ECO:0000313" key="8">
    <source>
        <dbReference type="EMBL" id="RVW64854.1"/>
    </source>
</evidence>
<dbReference type="GO" id="GO:0016020">
    <property type="term" value="C:membrane"/>
    <property type="evidence" value="ECO:0007669"/>
    <property type="project" value="UniProtKB-SubCell"/>
</dbReference>
<keyword evidence="3 8" id="KW-0813">Transport</keyword>
<comment type="subcellular location">
    <subcellularLocation>
        <location evidence="1">Membrane</location>
    </subcellularLocation>
</comment>
<sequence length="244" mass="27388">MLRLFYDIPPGKCCLLAHIGFDWKCSMYISYYWCILHSEVSQMAGEPNSNFPKVRVGLMLLQQLAGSIAVLSYAGSIFELAEILLQIPAIVISVLLADRSGRRPLLIVSAAGMCLSCLIIGISFLLQELHKWKELTPIMVLIGMVNSKSLKKPNSFWLSEPVCVLPSLKSINSGRLSFKIVQKNFGVLSECLRVPSFRVRDRVKQFPVRRSGCRVLLLPFEDCFILGDRRLAILKAPVEKANLF</sequence>
<evidence type="ECO:0000256" key="2">
    <source>
        <dbReference type="ARBA" id="ARBA00010992"/>
    </source>
</evidence>
<reference evidence="8 9" key="1">
    <citation type="journal article" date="2018" name="PLoS Genet.">
        <title>Population sequencing reveals clonal diversity and ancestral inbreeding in the grapevine cultivar Chardonnay.</title>
        <authorList>
            <person name="Roach M.J."/>
            <person name="Johnson D.L."/>
            <person name="Bohlmann J."/>
            <person name="van Vuuren H.J."/>
            <person name="Jones S.J."/>
            <person name="Pretorius I.S."/>
            <person name="Schmidt S.A."/>
            <person name="Borneman A.R."/>
        </authorList>
    </citation>
    <scope>NUCLEOTIDE SEQUENCE [LARGE SCALE GENOMIC DNA]</scope>
    <source>
        <strain evidence="9">cv. Chardonnay</strain>
        <tissue evidence="8">Leaf</tissue>
    </source>
</reference>
<dbReference type="EMBL" id="QGNW01000701">
    <property type="protein sequence ID" value="RVW64854.1"/>
    <property type="molecule type" value="Genomic_DNA"/>
</dbReference>
<keyword evidence="3 8" id="KW-0762">Sugar transport</keyword>
<dbReference type="InterPro" id="IPR005828">
    <property type="entry name" value="MFS_sugar_transport-like"/>
</dbReference>
<dbReference type="Proteomes" id="UP000288805">
    <property type="component" value="Unassembled WGS sequence"/>
</dbReference>
<feature type="transmembrane region" description="Helical" evidence="7">
    <location>
        <begin position="80"/>
        <end position="97"/>
    </location>
</feature>